<accession>A0A165SAB1</accession>
<protein>
    <submittedName>
        <fullName evidence="2">Uncharacterized protein</fullName>
    </submittedName>
</protein>
<proteinExistence type="predicted"/>
<feature type="compositionally biased region" description="Low complexity" evidence="1">
    <location>
        <begin position="51"/>
        <end position="63"/>
    </location>
</feature>
<sequence length="123" mass="13082">MITININPIKTVRSSRPVQARLLHDVWRRSDPYRTTCLVRRLLLVTALQPTACSPSNAPSPSRSPRKVPRPLHAGSGDLCGLGMAGAGLAGAGFAISDGIGRHPREGLVDYGSTYCSAKDVFG</sequence>
<feature type="region of interest" description="Disordered" evidence="1">
    <location>
        <begin position="51"/>
        <end position="74"/>
    </location>
</feature>
<gene>
    <name evidence="2" type="ORF">NEOLEDRAFT_400265</name>
</gene>
<reference evidence="2 3" key="1">
    <citation type="journal article" date="2016" name="Mol. Biol. Evol.">
        <title>Comparative Genomics of Early-Diverging Mushroom-Forming Fungi Provides Insights into the Origins of Lignocellulose Decay Capabilities.</title>
        <authorList>
            <person name="Nagy L.G."/>
            <person name="Riley R."/>
            <person name="Tritt A."/>
            <person name="Adam C."/>
            <person name="Daum C."/>
            <person name="Floudas D."/>
            <person name="Sun H."/>
            <person name="Yadav J.S."/>
            <person name="Pangilinan J."/>
            <person name="Larsson K.H."/>
            <person name="Matsuura K."/>
            <person name="Barry K."/>
            <person name="Labutti K."/>
            <person name="Kuo R."/>
            <person name="Ohm R.A."/>
            <person name="Bhattacharya S.S."/>
            <person name="Shirouzu T."/>
            <person name="Yoshinaga Y."/>
            <person name="Martin F.M."/>
            <person name="Grigoriev I.V."/>
            <person name="Hibbett D.S."/>
        </authorList>
    </citation>
    <scope>NUCLEOTIDE SEQUENCE [LARGE SCALE GENOMIC DNA]</scope>
    <source>
        <strain evidence="2 3">HHB14362 ss-1</strain>
    </source>
</reference>
<evidence type="ECO:0000313" key="3">
    <source>
        <dbReference type="Proteomes" id="UP000076761"/>
    </source>
</evidence>
<organism evidence="2 3">
    <name type="scientific">Neolentinus lepideus HHB14362 ss-1</name>
    <dbReference type="NCBI Taxonomy" id="1314782"/>
    <lineage>
        <taxon>Eukaryota</taxon>
        <taxon>Fungi</taxon>
        <taxon>Dikarya</taxon>
        <taxon>Basidiomycota</taxon>
        <taxon>Agaricomycotina</taxon>
        <taxon>Agaricomycetes</taxon>
        <taxon>Gloeophyllales</taxon>
        <taxon>Gloeophyllaceae</taxon>
        <taxon>Neolentinus</taxon>
    </lineage>
</organism>
<dbReference type="AlphaFoldDB" id="A0A165SAB1"/>
<keyword evidence="3" id="KW-1185">Reference proteome</keyword>
<dbReference type="Proteomes" id="UP000076761">
    <property type="component" value="Unassembled WGS sequence"/>
</dbReference>
<dbReference type="EMBL" id="KV425575">
    <property type="protein sequence ID" value="KZT24877.1"/>
    <property type="molecule type" value="Genomic_DNA"/>
</dbReference>
<dbReference type="InParanoid" id="A0A165SAB1"/>
<name>A0A165SAB1_9AGAM</name>
<evidence type="ECO:0000256" key="1">
    <source>
        <dbReference type="SAM" id="MobiDB-lite"/>
    </source>
</evidence>
<evidence type="ECO:0000313" key="2">
    <source>
        <dbReference type="EMBL" id="KZT24877.1"/>
    </source>
</evidence>